<evidence type="ECO:0000313" key="3">
    <source>
        <dbReference type="EMBL" id="KAK6501816.1"/>
    </source>
</evidence>
<accession>A0AAV9W4E5</accession>
<feature type="region of interest" description="Disordered" evidence="1">
    <location>
        <begin position="39"/>
        <end position="90"/>
    </location>
</feature>
<keyword evidence="2" id="KW-1133">Transmembrane helix</keyword>
<feature type="transmembrane region" description="Helical" evidence="2">
    <location>
        <begin position="246"/>
        <end position="271"/>
    </location>
</feature>
<gene>
    <name evidence="3" type="ORF">TWF481_009639</name>
</gene>
<dbReference type="Proteomes" id="UP001370758">
    <property type="component" value="Unassembled WGS sequence"/>
</dbReference>
<proteinExistence type="predicted"/>
<evidence type="ECO:0000256" key="2">
    <source>
        <dbReference type="SAM" id="Phobius"/>
    </source>
</evidence>
<organism evidence="3 4">
    <name type="scientific">Arthrobotrys musiformis</name>
    <dbReference type="NCBI Taxonomy" id="47236"/>
    <lineage>
        <taxon>Eukaryota</taxon>
        <taxon>Fungi</taxon>
        <taxon>Dikarya</taxon>
        <taxon>Ascomycota</taxon>
        <taxon>Pezizomycotina</taxon>
        <taxon>Orbiliomycetes</taxon>
        <taxon>Orbiliales</taxon>
        <taxon>Orbiliaceae</taxon>
        <taxon>Arthrobotrys</taxon>
    </lineage>
</organism>
<dbReference type="AlphaFoldDB" id="A0AAV9W4E5"/>
<sequence>MLSLQNKTIEAFEYPFNNLTRPVVYDQIHPQLLEQVKTSAMSKDAVHTSNGSVKRGNSLSNPQPQRPIDHILDSPNNSPDKEKEQTPIEATDAPGCYKYRHTQYHVTNPFRFLYRRFQRLLVRLIIGTNAATLQTAASSLQTFIRLRAVHGWFSHIAPPGDTEFITHDVLNDRISDFLQQNWTVSPWFQDFIRAVIDQKLDADLPGYFANLDPLWDLWDESQRARESNSQLMVVPSLWAGIHVTSFLWGVIAAAIFLVTLAVFLVTLYGLYTLTRRYFGDGGYRSGMSPKHARYLNDVSIGRDTLAIWENAFIDPLPILQKGSKPWCERFNYSVRGASPAKSSEGGASPAIYTSEGVELSKQLVNSSAPGALGVRASGTTEDDHLTVQDNATRLGSIEAVDADCESGSDTSSTDTLRNEEISDIVAEGCGGPTTLRSGSRFSDIWLAEAFVPASDITYSFEPEVDRLRGRDIC</sequence>
<evidence type="ECO:0000256" key="1">
    <source>
        <dbReference type="SAM" id="MobiDB-lite"/>
    </source>
</evidence>
<protein>
    <submittedName>
        <fullName evidence="3">Uncharacterized protein</fullName>
    </submittedName>
</protein>
<dbReference type="EMBL" id="JAVHJL010000006">
    <property type="protein sequence ID" value="KAK6501816.1"/>
    <property type="molecule type" value="Genomic_DNA"/>
</dbReference>
<reference evidence="3 4" key="1">
    <citation type="submission" date="2023-08" db="EMBL/GenBank/DDBJ databases">
        <authorList>
            <person name="Palmer J.M."/>
        </authorList>
    </citation>
    <scope>NUCLEOTIDE SEQUENCE [LARGE SCALE GENOMIC DNA]</scope>
    <source>
        <strain evidence="3 4">TWF481</strain>
    </source>
</reference>
<feature type="compositionally biased region" description="Polar residues" evidence="1">
    <location>
        <begin position="39"/>
        <end position="63"/>
    </location>
</feature>
<comment type="caution">
    <text evidence="3">The sequence shown here is derived from an EMBL/GenBank/DDBJ whole genome shotgun (WGS) entry which is preliminary data.</text>
</comment>
<keyword evidence="2" id="KW-0812">Transmembrane</keyword>
<keyword evidence="4" id="KW-1185">Reference proteome</keyword>
<name>A0AAV9W4E5_9PEZI</name>
<keyword evidence="2" id="KW-0472">Membrane</keyword>
<evidence type="ECO:0000313" key="4">
    <source>
        <dbReference type="Proteomes" id="UP001370758"/>
    </source>
</evidence>